<evidence type="ECO:0000313" key="8">
    <source>
        <dbReference type="Proteomes" id="UP000199608"/>
    </source>
</evidence>
<evidence type="ECO:0000256" key="4">
    <source>
        <dbReference type="ARBA" id="ARBA00023136"/>
    </source>
</evidence>
<feature type="domain" description="NfeD-like C-terminal" evidence="6">
    <location>
        <begin position="101"/>
        <end position="156"/>
    </location>
</feature>
<dbReference type="AlphaFoldDB" id="A0A1H2IZ89"/>
<dbReference type="InterPro" id="IPR002810">
    <property type="entry name" value="NfeD-like_C"/>
</dbReference>
<evidence type="ECO:0000259" key="6">
    <source>
        <dbReference type="Pfam" id="PF01957"/>
    </source>
</evidence>
<evidence type="ECO:0000256" key="3">
    <source>
        <dbReference type="ARBA" id="ARBA00022989"/>
    </source>
</evidence>
<dbReference type="GO" id="GO:0005886">
    <property type="term" value="C:plasma membrane"/>
    <property type="evidence" value="ECO:0007669"/>
    <property type="project" value="TreeGrafter"/>
</dbReference>
<dbReference type="Pfam" id="PF01957">
    <property type="entry name" value="NfeD"/>
    <property type="match status" value="1"/>
</dbReference>
<evidence type="ECO:0000313" key="7">
    <source>
        <dbReference type="EMBL" id="SDU49463.1"/>
    </source>
</evidence>
<dbReference type="PANTHER" id="PTHR33507:SF3">
    <property type="entry name" value="INNER MEMBRANE PROTEIN YBBJ"/>
    <property type="match status" value="1"/>
</dbReference>
<evidence type="ECO:0000256" key="2">
    <source>
        <dbReference type="ARBA" id="ARBA00022692"/>
    </source>
</evidence>
<dbReference type="RefSeq" id="WP_092236265.1">
    <property type="nucleotide sequence ID" value="NZ_FNLL01000010.1"/>
</dbReference>
<evidence type="ECO:0000256" key="1">
    <source>
        <dbReference type="ARBA" id="ARBA00004141"/>
    </source>
</evidence>
<name>A0A1H2IZ89_9BACT</name>
<feature type="transmembrane region" description="Helical" evidence="5">
    <location>
        <begin position="55"/>
        <end position="77"/>
    </location>
</feature>
<keyword evidence="3 5" id="KW-1133">Transmembrane helix</keyword>
<protein>
    <submittedName>
        <fullName evidence="7">NfeD-like C-terminal, partner-binding</fullName>
    </submittedName>
</protein>
<dbReference type="InterPro" id="IPR012340">
    <property type="entry name" value="NA-bd_OB-fold"/>
</dbReference>
<keyword evidence="4 5" id="KW-0472">Membrane</keyword>
<dbReference type="EMBL" id="FNLL01000010">
    <property type="protein sequence ID" value="SDU49463.1"/>
    <property type="molecule type" value="Genomic_DNA"/>
</dbReference>
<sequence>MKPYILPVLLQILGILVIIAEIFIPSLGLLTVIALGLFCYSLYMVFTTISTTAGMVITGLDVTMIPVLIVVGMKILAKSPLALKQELSKQNGVVSQNQEFETYLHMKGKSVTDLRPAGIAEINSQRVDVVTDGEYIEADTPIIVTGVTGNRIIVEKNN</sequence>
<proteinExistence type="predicted"/>
<reference evidence="8" key="1">
    <citation type="submission" date="2016-10" db="EMBL/GenBank/DDBJ databases">
        <authorList>
            <person name="Varghese N."/>
            <person name="Submissions S."/>
        </authorList>
    </citation>
    <scope>NUCLEOTIDE SEQUENCE [LARGE SCALE GENOMIC DNA]</scope>
    <source>
        <strain evidence="8">DSM 3384</strain>
    </source>
</reference>
<dbReference type="Gene3D" id="2.40.50.140">
    <property type="entry name" value="Nucleic acid-binding proteins"/>
    <property type="match status" value="1"/>
</dbReference>
<accession>A0A1H2IZ89</accession>
<keyword evidence="2 5" id="KW-0812">Transmembrane</keyword>
<organism evidence="7 8">
    <name type="scientific">Desulfobacula phenolica</name>
    <dbReference type="NCBI Taxonomy" id="90732"/>
    <lineage>
        <taxon>Bacteria</taxon>
        <taxon>Pseudomonadati</taxon>
        <taxon>Thermodesulfobacteriota</taxon>
        <taxon>Desulfobacteria</taxon>
        <taxon>Desulfobacterales</taxon>
        <taxon>Desulfobacteraceae</taxon>
        <taxon>Desulfobacula</taxon>
    </lineage>
</organism>
<feature type="transmembrane region" description="Helical" evidence="5">
    <location>
        <begin position="12"/>
        <end position="43"/>
    </location>
</feature>
<dbReference type="InterPro" id="IPR052165">
    <property type="entry name" value="Membrane_assoc_protease"/>
</dbReference>
<gene>
    <name evidence="7" type="ORF">SAMN04487931_11032</name>
</gene>
<dbReference type="PANTHER" id="PTHR33507">
    <property type="entry name" value="INNER MEMBRANE PROTEIN YBBJ"/>
    <property type="match status" value="1"/>
</dbReference>
<dbReference type="Proteomes" id="UP000199608">
    <property type="component" value="Unassembled WGS sequence"/>
</dbReference>
<comment type="subcellular location">
    <subcellularLocation>
        <location evidence="1">Membrane</location>
        <topology evidence="1">Multi-pass membrane protein</topology>
    </subcellularLocation>
</comment>
<evidence type="ECO:0000256" key="5">
    <source>
        <dbReference type="SAM" id="Phobius"/>
    </source>
</evidence>
<keyword evidence="8" id="KW-1185">Reference proteome</keyword>